<dbReference type="EMBL" id="GL833129">
    <property type="protein sequence ID" value="EGB08112.1"/>
    <property type="molecule type" value="Genomic_DNA"/>
</dbReference>
<keyword evidence="3" id="KW-1185">Reference proteome</keyword>
<evidence type="ECO:0000256" key="1">
    <source>
        <dbReference type="SAM" id="MobiDB-lite"/>
    </source>
</evidence>
<gene>
    <name evidence="2" type="ORF">AURANDRAFT_64352</name>
</gene>
<evidence type="ECO:0000313" key="3">
    <source>
        <dbReference type="Proteomes" id="UP000002729"/>
    </source>
</evidence>
<proteinExistence type="predicted"/>
<dbReference type="KEGG" id="aaf:AURANDRAFT_64352"/>
<dbReference type="InParanoid" id="F0Y9V6"/>
<feature type="region of interest" description="Disordered" evidence="1">
    <location>
        <begin position="586"/>
        <end position="677"/>
    </location>
</feature>
<dbReference type="Proteomes" id="UP000002729">
    <property type="component" value="Unassembled WGS sequence"/>
</dbReference>
<accession>F0Y9V6</accession>
<dbReference type="RefSeq" id="XP_009037469.1">
    <property type="nucleotide sequence ID" value="XM_009039221.1"/>
</dbReference>
<name>F0Y9V6_AURAN</name>
<dbReference type="OrthoDB" id="2148418at2759"/>
<dbReference type="AlphaFoldDB" id="F0Y9V6"/>
<sequence length="713" mass="75442">MSAAKMWVRVESRSRVGRYYWKRTDASASQWSTPPARELLDATASCNGALAAAPRVLLREACGWLDPASLARLAATHRGGFAVAAAPDLWAPKLAGPCAGDPLLAFGAPANRSDVAATMRCDAAGRELFAIRREAQLDEAADAARGSGARPQKPAPARAALDKLCRDPCVRDLVAGGLLSVDDLRQCAMRFAARCARGASPKPLSPNSAKKHSSVLRHVVLEDDFLFDALKKRSPLFAPYRRSHTLAALDALGPEPTRLGVATLEAHAGKDDALAFAVYNAERLKRSCVKYAGVRSPAAILGAVLSLSAALRGRVADGAYFVPVEGGYARLPSPLDQLVTPTTPDLESSVAGLGAKTQEFLAAGDKERARESLRTARRLVHGNEAISERARGQLTAAIDNSQAVYAMACGHPHTALRYLERALALNLHDGNDGSLATTCMNLTAVLSHLRHHDRALKLAEAAILLTAEETDPARCAAAYFNLAVQQEVMARGARGPGLRKKALESYATARALGGPDGPGALREARRVAALAIDALKATDAAEAAKVVRARLRAATRPCGVNTVPPEAEIDSNLPRVKLFEAAFEECRPGRKSGRSPPKPSPPKAPVVLFDKNTLYPTRPDAATPPKPGAPARPRSRTGGASPRSRGLRAPEPDGGGGGGAGDAEPDAAATEQAATEQDAYLRGLETELNSYTAVPLQDLQLQDDRDFVMVDQQ</sequence>
<organism evidence="3">
    <name type="scientific">Aureococcus anophagefferens</name>
    <name type="common">Harmful bloom alga</name>
    <dbReference type="NCBI Taxonomy" id="44056"/>
    <lineage>
        <taxon>Eukaryota</taxon>
        <taxon>Sar</taxon>
        <taxon>Stramenopiles</taxon>
        <taxon>Ochrophyta</taxon>
        <taxon>Pelagophyceae</taxon>
        <taxon>Pelagomonadales</taxon>
        <taxon>Pelagomonadaceae</taxon>
        <taxon>Aureococcus</taxon>
    </lineage>
</organism>
<protein>
    <submittedName>
        <fullName evidence="2">Uncharacterized protein</fullName>
    </submittedName>
</protein>
<dbReference type="InterPro" id="IPR011990">
    <property type="entry name" value="TPR-like_helical_dom_sf"/>
</dbReference>
<dbReference type="SUPFAM" id="SSF48452">
    <property type="entry name" value="TPR-like"/>
    <property type="match status" value="1"/>
</dbReference>
<dbReference type="GeneID" id="20224789"/>
<evidence type="ECO:0000313" key="2">
    <source>
        <dbReference type="EMBL" id="EGB08112.1"/>
    </source>
</evidence>
<dbReference type="Gene3D" id="1.25.40.10">
    <property type="entry name" value="Tetratricopeptide repeat domain"/>
    <property type="match status" value="1"/>
</dbReference>
<feature type="compositionally biased region" description="Low complexity" evidence="1">
    <location>
        <begin position="666"/>
        <end position="677"/>
    </location>
</feature>
<reference evidence="2 3" key="1">
    <citation type="journal article" date="2011" name="Proc. Natl. Acad. Sci. U.S.A.">
        <title>Niche of harmful alga Aureococcus anophagefferens revealed through ecogenomics.</title>
        <authorList>
            <person name="Gobler C.J."/>
            <person name="Berry D.L."/>
            <person name="Dyhrman S.T."/>
            <person name="Wilhelm S.W."/>
            <person name="Salamov A."/>
            <person name="Lobanov A.V."/>
            <person name="Zhang Y."/>
            <person name="Collier J.L."/>
            <person name="Wurch L.L."/>
            <person name="Kustka A.B."/>
            <person name="Dill B.D."/>
            <person name="Shah M."/>
            <person name="VerBerkmoes N.C."/>
            <person name="Kuo A."/>
            <person name="Terry A."/>
            <person name="Pangilinan J."/>
            <person name="Lindquist E.A."/>
            <person name="Lucas S."/>
            <person name="Paulsen I.T."/>
            <person name="Hattenrath-Lehmann T.K."/>
            <person name="Talmage S.C."/>
            <person name="Walker E.A."/>
            <person name="Koch F."/>
            <person name="Burson A.M."/>
            <person name="Marcoval M.A."/>
            <person name="Tang Y.Z."/>
            <person name="Lecleir G.R."/>
            <person name="Coyne K.J."/>
            <person name="Berg G.M."/>
            <person name="Bertrand E.M."/>
            <person name="Saito M.A."/>
            <person name="Gladyshev V.N."/>
            <person name="Grigoriev I.V."/>
        </authorList>
    </citation>
    <scope>NUCLEOTIDE SEQUENCE [LARGE SCALE GENOMIC DNA]</scope>
    <source>
        <strain evidence="3">CCMP 1984</strain>
    </source>
</reference>